<feature type="non-terminal residue" evidence="2">
    <location>
        <position position="214"/>
    </location>
</feature>
<dbReference type="Proteomes" id="UP000287651">
    <property type="component" value="Unassembled WGS sequence"/>
</dbReference>
<dbReference type="PANTHER" id="PTHR33223:SF10">
    <property type="entry name" value="AMINOTRANSFERASE-LIKE PLANT MOBILE DOMAIN-CONTAINING PROTEIN"/>
    <property type="match status" value="1"/>
</dbReference>
<evidence type="ECO:0000256" key="1">
    <source>
        <dbReference type="SAM" id="MobiDB-lite"/>
    </source>
</evidence>
<protein>
    <submittedName>
        <fullName evidence="2">Uncharacterized protein</fullName>
    </submittedName>
</protein>
<reference evidence="2 3" key="1">
    <citation type="journal article" date="2014" name="Agronomy (Basel)">
        <title>A Draft Genome Sequence for Ensete ventricosum, the Drought-Tolerant Tree Against Hunger.</title>
        <authorList>
            <person name="Harrison J."/>
            <person name="Moore K.A."/>
            <person name="Paszkiewicz K."/>
            <person name="Jones T."/>
            <person name="Grant M."/>
            <person name="Ambacheew D."/>
            <person name="Muzemil S."/>
            <person name="Studholme D.J."/>
        </authorList>
    </citation>
    <scope>NUCLEOTIDE SEQUENCE [LARGE SCALE GENOMIC DNA]</scope>
</reference>
<proteinExistence type="predicted"/>
<feature type="region of interest" description="Disordered" evidence="1">
    <location>
        <begin position="1"/>
        <end position="25"/>
    </location>
</feature>
<accession>A0A426X0C6</accession>
<feature type="region of interest" description="Disordered" evidence="1">
    <location>
        <begin position="96"/>
        <end position="155"/>
    </location>
</feature>
<organism evidence="2 3">
    <name type="scientific">Ensete ventricosum</name>
    <name type="common">Abyssinian banana</name>
    <name type="synonym">Musa ensete</name>
    <dbReference type="NCBI Taxonomy" id="4639"/>
    <lineage>
        <taxon>Eukaryota</taxon>
        <taxon>Viridiplantae</taxon>
        <taxon>Streptophyta</taxon>
        <taxon>Embryophyta</taxon>
        <taxon>Tracheophyta</taxon>
        <taxon>Spermatophyta</taxon>
        <taxon>Magnoliopsida</taxon>
        <taxon>Liliopsida</taxon>
        <taxon>Zingiberales</taxon>
        <taxon>Musaceae</taxon>
        <taxon>Ensete</taxon>
    </lineage>
</organism>
<gene>
    <name evidence="2" type="ORF">B296_00046452</name>
</gene>
<dbReference type="PANTHER" id="PTHR33223">
    <property type="entry name" value="CCHC-TYPE DOMAIN-CONTAINING PROTEIN"/>
    <property type="match status" value="1"/>
</dbReference>
<comment type="caution">
    <text evidence="2">The sequence shown here is derived from an EMBL/GenBank/DDBJ whole genome shotgun (WGS) entry which is preliminary data.</text>
</comment>
<evidence type="ECO:0000313" key="2">
    <source>
        <dbReference type="EMBL" id="RRT32925.1"/>
    </source>
</evidence>
<dbReference type="EMBL" id="AMZH03030347">
    <property type="protein sequence ID" value="RRT32925.1"/>
    <property type="molecule type" value="Genomic_DNA"/>
</dbReference>
<dbReference type="AlphaFoldDB" id="A0A426X0C6"/>
<name>A0A426X0C6_ENSVE</name>
<evidence type="ECO:0000313" key="3">
    <source>
        <dbReference type="Proteomes" id="UP000287651"/>
    </source>
</evidence>
<sequence>MPHRKDGGRGGGVRRHGKPQGQPGCQVRMIYNTHYISSCTSTARRTKPEAEAVLPDAEVVIGSSGGTPANGVTSLGSDPGIQEAEAILPDAEAVIGSPDGTPANRVTSGPKLGNLARRRAPTASGRRSPRSFPDPDASPIAKSLLQSGGSPFTPEIQAKPLPATFKLPTLEPYDGSGDPTEHITTFRAQMALYDTSEALMCRAFPTTLRGSARA</sequence>